<dbReference type="Gene3D" id="3.40.50.2300">
    <property type="match status" value="1"/>
</dbReference>
<keyword evidence="9" id="KW-0808">Transferase</keyword>
<dbReference type="InterPro" id="IPR005467">
    <property type="entry name" value="His_kinase_dom"/>
</dbReference>
<dbReference type="RefSeq" id="WP_004706353.1">
    <property type="nucleotide sequence ID" value="NZ_CP023964.1"/>
</dbReference>
<evidence type="ECO:0000256" key="5">
    <source>
        <dbReference type="PROSITE-ProRule" id="PRU00169"/>
    </source>
</evidence>
<dbReference type="PROSITE" id="PS50110">
    <property type="entry name" value="RESPONSE_REGULATORY"/>
    <property type="match status" value="1"/>
</dbReference>
<dbReference type="Gene3D" id="1.10.287.130">
    <property type="match status" value="1"/>
</dbReference>
<proteinExistence type="predicted"/>
<dbReference type="InterPro" id="IPR004358">
    <property type="entry name" value="Sig_transdc_His_kin-like_C"/>
</dbReference>
<dbReference type="InterPro" id="IPR001789">
    <property type="entry name" value="Sig_transdc_resp-reg_receiver"/>
</dbReference>
<dbReference type="PANTHER" id="PTHR45339">
    <property type="entry name" value="HYBRID SIGNAL TRANSDUCTION HISTIDINE KINASE J"/>
    <property type="match status" value="1"/>
</dbReference>
<organism evidence="9 10">
    <name type="scientific">Yersinia frederiksenii</name>
    <dbReference type="NCBI Taxonomy" id="29484"/>
    <lineage>
        <taxon>Bacteria</taxon>
        <taxon>Pseudomonadati</taxon>
        <taxon>Pseudomonadota</taxon>
        <taxon>Gammaproteobacteria</taxon>
        <taxon>Enterobacterales</taxon>
        <taxon>Yersiniaceae</taxon>
        <taxon>Yersinia</taxon>
    </lineage>
</organism>
<reference evidence="9 10" key="1">
    <citation type="submission" date="2018-06" db="EMBL/GenBank/DDBJ databases">
        <authorList>
            <consortium name="Pathogen Informatics"/>
            <person name="Doyle S."/>
        </authorList>
    </citation>
    <scope>NUCLEOTIDE SEQUENCE [LARGE SCALE GENOMIC DNA]</scope>
    <source>
        <strain evidence="9 10">NCTC11470</strain>
    </source>
</reference>
<dbReference type="InterPro" id="IPR011006">
    <property type="entry name" value="CheY-like_superfamily"/>
</dbReference>
<evidence type="ECO:0000256" key="1">
    <source>
        <dbReference type="ARBA" id="ARBA00000085"/>
    </source>
</evidence>
<dbReference type="InterPro" id="IPR003594">
    <property type="entry name" value="HATPase_dom"/>
</dbReference>
<evidence type="ECO:0000259" key="8">
    <source>
        <dbReference type="PROSITE" id="PS50110"/>
    </source>
</evidence>
<feature type="modified residue" description="4-aspartylphosphate" evidence="5">
    <location>
        <position position="868"/>
    </location>
</feature>
<sequence>MFKSSNNILNPTRQAPHLPKALLYLFATALLCCLIVALVFYVYFLINSTISDYRRQMNAAAYNAQYFFDEREELLRSMAASAIHLPKIIAVENSKPAALAEVIVLPLQNSGDRQHGIIITQRDKAALERSHTHLIYTSMQSGKTSTVIPVEGGSLPVISPESQVWIAGFLASHDWQSGKEGALPIAWINPPNDNDSTLYLFTPLEVDDLDAGWLGLTFHQIAASIDLSTLQGVGYDLIDPQGLPALHSNNVSHESRHWEGKFIKDMFGLTGKKWFPEYLVLRKSVGHAGWSLVYTVPIRQLFKDNLPMVRTAFFIFISLIICVIVSLYYLSRRVLQPAMNQFSALVDSEKLNRKMIETASVGLGLVRCTDGALLFSNDLVKAWIENDRDWQTRIPTAEGKTADYELSLGDGRTIQLSCIPTTYGGDAVILSVISDISGLKAIERSLVESRRMAESANQAKTLFLTTMSHEIRTPLYGILGTLELFALSDLYGQQYEYMKTLLHSSSSLLRIVNDSLDLSRIEAGQLTLEIMPFSPMELAELVVEAYAAKAESKGLQIYTISDTQVPLQVMGDAIRVRQVLDNLVNNAIKFTISGHIILRLYASEQSGDSVNLTFQVVDTGVGIDSEHLPYLFEPYFLSEQNPAEPQSGSGLGLSICSRLAQLMGGGLQAISERNLGTRITFEATFSLADGNNMATQLRLLSEPVFIDGAVPEVVSNLCQWLRLWGAQALPFRNVTPRNHHRGILIQAWPPSLQSPEWTGKRILALPLTLGPKQVRDDDALIVGAYSVIAIGRAVQAVQQNTFSASTISKAFAAEKLDLRVLVVDDSPISHTVLREQLTRLGCEVVTATEGYEVVNLSDIHTFDAVLTDLYMPGLDGYGLTRTLRRQGYNGQIIGLTGSAYPEEKRKGKEAGMNRLLRKPLSLVQLHSLLHKLDTHRN</sequence>
<dbReference type="SMART" id="SM00387">
    <property type="entry name" value="HATPase_c"/>
    <property type="match status" value="1"/>
</dbReference>
<keyword evidence="6" id="KW-0472">Membrane</keyword>
<keyword evidence="6" id="KW-1133">Transmembrane helix</keyword>
<dbReference type="InterPro" id="IPR036097">
    <property type="entry name" value="HisK_dim/P_sf"/>
</dbReference>
<feature type="transmembrane region" description="Helical" evidence="6">
    <location>
        <begin position="308"/>
        <end position="330"/>
    </location>
</feature>
<evidence type="ECO:0000256" key="4">
    <source>
        <dbReference type="ARBA" id="ARBA00023012"/>
    </source>
</evidence>
<evidence type="ECO:0000259" key="7">
    <source>
        <dbReference type="PROSITE" id="PS50109"/>
    </source>
</evidence>
<dbReference type="InterPro" id="IPR036890">
    <property type="entry name" value="HATPase_C_sf"/>
</dbReference>
<name>A0A380PYM8_YERFR</name>
<evidence type="ECO:0000256" key="3">
    <source>
        <dbReference type="ARBA" id="ARBA00022553"/>
    </source>
</evidence>
<dbReference type="EMBL" id="UHJA01000001">
    <property type="protein sequence ID" value="SUP78583.1"/>
    <property type="molecule type" value="Genomic_DNA"/>
</dbReference>
<feature type="transmembrane region" description="Helical" evidence="6">
    <location>
        <begin position="21"/>
        <end position="46"/>
    </location>
</feature>
<dbReference type="GeneID" id="57904289"/>
<dbReference type="CDD" id="cd17546">
    <property type="entry name" value="REC_hyHK_CKI1_RcsC-like"/>
    <property type="match status" value="1"/>
</dbReference>
<evidence type="ECO:0000256" key="2">
    <source>
        <dbReference type="ARBA" id="ARBA00012438"/>
    </source>
</evidence>
<dbReference type="AlphaFoldDB" id="A0A380PYM8"/>
<dbReference type="SMART" id="SM00448">
    <property type="entry name" value="REC"/>
    <property type="match status" value="1"/>
</dbReference>
<dbReference type="PRINTS" id="PR00344">
    <property type="entry name" value="BCTRLSENSOR"/>
</dbReference>
<feature type="domain" description="Histidine kinase" evidence="7">
    <location>
        <begin position="466"/>
        <end position="687"/>
    </location>
</feature>
<dbReference type="OrthoDB" id="9797243at2"/>
<dbReference type="GO" id="GO:0000155">
    <property type="term" value="F:phosphorelay sensor kinase activity"/>
    <property type="evidence" value="ECO:0007669"/>
    <property type="project" value="InterPro"/>
</dbReference>
<dbReference type="CDD" id="cd16922">
    <property type="entry name" value="HATPase_EvgS-ArcB-TorS-like"/>
    <property type="match status" value="1"/>
</dbReference>
<dbReference type="Pfam" id="PF00072">
    <property type="entry name" value="Response_reg"/>
    <property type="match status" value="1"/>
</dbReference>
<dbReference type="Pfam" id="PF00512">
    <property type="entry name" value="HisKA"/>
    <property type="match status" value="1"/>
</dbReference>
<dbReference type="InterPro" id="IPR003661">
    <property type="entry name" value="HisK_dim/P_dom"/>
</dbReference>
<evidence type="ECO:0000313" key="10">
    <source>
        <dbReference type="Proteomes" id="UP000254835"/>
    </source>
</evidence>
<dbReference type="FunFam" id="3.30.565.10:FF:000010">
    <property type="entry name" value="Sensor histidine kinase RcsC"/>
    <property type="match status" value="1"/>
</dbReference>
<evidence type="ECO:0000256" key="6">
    <source>
        <dbReference type="SAM" id="Phobius"/>
    </source>
</evidence>
<dbReference type="EC" id="2.7.13.3" evidence="2"/>
<dbReference type="PROSITE" id="PS50109">
    <property type="entry name" value="HIS_KIN"/>
    <property type="match status" value="1"/>
</dbReference>
<dbReference type="CDD" id="cd00082">
    <property type="entry name" value="HisKA"/>
    <property type="match status" value="1"/>
</dbReference>
<gene>
    <name evidence="9" type="primary">rcsC_3</name>
    <name evidence="9" type="ORF">NCTC11470_03705</name>
</gene>
<feature type="domain" description="Response regulatory" evidence="8">
    <location>
        <begin position="819"/>
        <end position="933"/>
    </location>
</feature>
<accession>A0A380PYM8</accession>
<keyword evidence="6" id="KW-0812">Transmembrane</keyword>
<keyword evidence="4" id="KW-0902">Two-component regulatory system</keyword>
<dbReference type="SMART" id="SM00388">
    <property type="entry name" value="HisKA"/>
    <property type="match status" value="1"/>
</dbReference>
<dbReference type="SUPFAM" id="SSF55874">
    <property type="entry name" value="ATPase domain of HSP90 chaperone/DNA topoisomerase II/histidine kinase"/>
    <property type="match status" value="1"/>
</dbReference>
<dbReference type="Pfam" id="PF02518">
    <property type="entry name" value="HATPase_c"/>
    <property type="match status" value="1"/>
</dbReference>
<evidence type="ECO:0000313" key="9">
    <source>
        <dbReference type="EMBL" id="SUP78583.1"/>
    </source>
</evidence>
<dbReference type="SUPFAM" id="SSF47384">
    <property type="entry name" value="Homodimeric domain of signal transducing histidine kinase"/>
    <property type="match status" value="1"/>
</dbReference>
<comment type="catalytic activity">
    <reaction evidence="1">
        <text>ATP + protein L-histidine = ADP + protein N-phospho-L-histidine.</text>
        <dbReference type="EC" id="2.7.13.3"/>
    </reaction>
</comment>
<keyword evidence="3 5" id="KW-0597">Phosphoprotein</keyword>
<dbReference type="Proteomes" id="UP000254835">
    <property type="component" value="Unassembled WGS sequence"/>
</dbReference>
<dbReference type="PANTHER" id="PTHR45339:SF1">
    <property type="entry name" value="HYBRID SIGNAL TRANSDUCTION HISTIDINE KINASE J"/>
    <property type="match status" value="1"/>
</dbReference>
<protein>
    <recommendedName>
        <fullName evidence="2">histidine kinase</fullName>
        <ecNumber evidence="2">2.7.13.3</ecNumber>
    </recommendedName>
</protein>
<dbReference type="Gene3D" id="3.30.565.10">
    <property type="entry name" value="Histidine kinase-like ATPase, C-terminal domain"/>
    <property type="match status" value="1"/>
</dbReference>
<dbReference type="SUPFAM" id="SSF52172">
    <property type="entry name" value="CheY-like"/>
    <property type="match status" value="1"/>
</dbReference>